<feature type="transmembrane region" description="Helical" evidence="6">
    <location>
        <begin position="31"/>
        <end position="52"/>
    </location>
</feature>
<evidence type="ECO:0000313" key="9">
    <source>
        <dbReference type="Proteomes" id="UP000240381"/>
    </source>
</evidence>
<dbReference type="EMBL" id="NEXM01000031">
    <property type="protein sequence ID" value="PSN98469.1"/>
    <property type="molecule type" value="Genomic_DNA"/>
</dbReference>
<organism evidence="8 9">
    <name type="scientific">Candidatus Marsarchaeota G2 archaeon ECH_B_SAG-F08</name>
    <dbReference type="NCBI Taxonomy" id="1978165"/>
    <lineage>
        <taxon>Archaea</taxon>
        <taxon>Candidatus Marsarchaeota</taxon>
        <taxon>Candidatus Marsarchaeota group 2</taxon>
    </lineage>
</organism>
<sequence length="133" mass="14701">MKDSSAGFLFMLGVALSWGLSYPLSKIALSYISPFVLTFLRFSLGALFLLPFAKGVSAGKPQALSALLNNALFVVILNFALLYSSNPALTSVLIYTQPVFVMVLERAFFGKKNHEKAVARRSSRFFRCGTFCW</sequence>
<keyword evidence="4 6" id="KW-1133">Transmembrane helix</keyword>
<dbReference type="Pfam" id="PF00892">
    <property type="entry name" value="EamA"/>
    <property type="match status" value="1"/>
</dbReference>
<evidence type="ECO:0000256" key="6">
    <source>
        <dbReference type="SAM" id="Phobius"/>
    </source>
</evidence>
<accession>A0A2R6BIJ3</accession>
<evidence type="ECO:0000256" key="5">
    <source>
        <dbReference type="ARBA" id="ARBA00023136"/>
    </source>
</evidence>
<evidence type="ECO:0000256" key="2">
    <source>
        <dbReference type="ARBA" id="ARBA00022475"/>
    </source>
</evidence>
<gene>
    <name evidence="8" type="ORF">B9Q11_02210</name>
</gene>
<feature type="transmembrane region" description="Helical" evidence="6">
    <location>
        <begin position="89"/>
        <end position="109"/>
    </location>
</feature>
<feature type="domain" description="EamA" evidence="7">
    <location>
        <begin position="7"/>
        <end position="112"/>
    </location>
</feature>
<dbReference type="InterPro" id="IPR050638">
    <property type="entry name" value="AA-Vitamin_Transporters"/>
</dbReference>
<evidence type="ECO:0000313" key="8">
    <source>
        <dbReference type="EMBL" id="PSN98469.1"/>
    </source>
</evidence>
<evidence type="ECO:0000256" key="1">
    <source>
        <dbReference type="ARBA" id="ARBA00004651"/>
    </source>
</evidence>
<comment type="caution">
    <text evidence="8">The sequence shown here is derived from an EMBL/GenBank/DDBJ whole genome shotgun (WGS) entry which is preliminary data.</text>
</comment>
<protein>
    <recommendedName>
        <fullName evidence="7">EamA domain-containing protein</fullName>
    </recommendedName>
</protein>
<proteinExistence type="predicted"/>
<dbReference type="Proteomes" id="UP000240381">
    <property type="component" value="Unassembled WGS sequence"/>
</dbReference>
<dbReference type="PANTHER" id="PTHR32322">
    <property type="entry name" value="INNER MEMBRANE TRANSPORTER"/>
    <property type="match status" value="1"/>
</dbReference>
<keyword evidence="2" id="KW-1003">Cell membrane</keyword>
<comment type="subcellular location">
    <subcellularLocation>
        <location evidence="1">Cell membrane</location>
        <topology evidence="1">Multi-pass membrane protein</topology>
    </subcellularLocation>
</comment>
<dbReference type="PANTHER" id="PTHR32322:SF18">
    <property type="entry name" value="S-ADENOSYLMETHIONINE_S-ADENOSYLHOMOCYSTEINE TRANSPORTER"/>
    <property type="match status" value="1"/>
</dbReference>
<dbReference type="AlphaFoldDB" id="A0A2R6BIJ3"/>
<feature type="transmembrane region" description="Helical" evidence="6">
    <location>
        <begin position="64"/>
        <end position="83"/>
    </location>
</feature>
<evidence type="ECO:0000259" key="7">
    <source>
        <dbReference type="Pfam" id="PF00892"/>
    </source>
</evidence>
<keyword evidence="3 6" id="KW-0812">Transmembrane</keyword>
<dbReference type="InterPro" id="IPR000620">
    <property type="entry name" value="EamA_dom"/>
</dbReference>
<evidence type="ECO:0000256" key="4">
    <source>
        <dbReference type="ARBA" id="ARBA00022989"/>
    </source>
</evidence>
<name>A0A2R6BIJ3_9ARCH</name>
<reference evidence="8 9" key="1">
    <citation type="submission" date="2017-04" db="EMBL/GenBank/DDBJ databases">
        <title>Novel microbial lineages endemic to geothermal iron-oxide mats fill important gaps in the evolutionary history of Archaea.</title>
        <authorList>
            <person name="Jay Z.J."/>
            <person name="Beam J.P."/>
            <person name="Dlakic M."/>
            <person name="Rusch D.B."/>
            <person name="Kozubal M.A."/>
            <person name="Inskeep W.P."/>
        </authorList>
    </citation>
    <scope>NUCLEOTIDE SEQUENCE [LARGE SCALE GENOMIC DNA]</scope>
    <source>
        <strain evidence="8">ECH_B_SAG-F08</strain>
    </source>
</reference>
<dbReference type="GO" id="GO:0005886">
    <property type="term" value="C:plasma membrane"/>
    <property type="evidence" value="ECO:0007669"/>
    <property type="project" value="UniProtKB-SubCell"/>
</dbReference>
<evidence type="ECO:0000256" key="3">
    <source>
        <dbReference type="ARBA" id="ARBA00022692"/>
    </source>
</evidence>
<keyword evidence="5 6" id="KW-0472">Membrane</keyword>